<comment type="caution">
    <text evidence="1">The sequence shown here is derived from an EMBL/GenBank/DDBJ whole genome shotgun (WGS) entry which is preliminary data.</text>
</comment>
<accession>A0A5B7F8Z1</accession>
<keyword evidence="2" id="KW-1185">Reference proteome</keyword>
<reference evidence="1 2" key="1">
    <citation type="submission" date="2019-05" db="EMBL/GenBank/DDBJ databases">
        <title>Another draft genome of Portunus trituberculatus and its Hox gene families provides insights of decapod evolution.</title>
        <authorList>
            <person name="Jeong J.-H."/>
            <person name="Song I."/>
            <person name="Kim S."/>
            <person name="Choi T."/>
            <person name="Kim D."/>
            <person name="Ryu S."/>
            <person name="Kim W."/>
        </authorList>
    </citation>
    <scope>NUCLEOTIDE SEQUENCE [LARGE SCALE GENOMIC DNA]</scope>
    <source>
        <tissue evidence="1">Muscle</tissue>
    </source>
</reference>
<evidence type="ECO:0000313" key="2">
    <source>
        <dbReference type="Proteomes" id="UP000324222"/>
    </source>
</evidence>
<protein>
    <submittedName>
        <fullName evidence="1">Uncharacterized protein</fullName>
    </submittedName>
</protein>
<dbReference type="EMBL" id="VSRR010005105">
    <property type="protein sequence ID" value="MPC41558.1"/>
    <property type="molecule type" value="Genomic_DNA"/>
</dbReference>
<name>A0A5B7F8Z1_PORTR</name>
<dbReference type="Proteomes" id="UP000324222">
    <property type="component" value="Unassembled WGS sequence"/>
</dbReference>
<sequence length="77" mass="8279">MQKIRQACSRHCQSESNSAAPFLGDPLVQAAVEAVVVHVVLILQVDVIVAGLNDFGRLCAKDKDIPHKKSLQPATTT</sequence>
<evidence type="ECO:0000313" key="1">
    <source>
        <dbReference type="EMBL" id="MPC41558.1"/>
    </source>
</evidence>
<proteinExistence type="predicted"/>
<organism evidence="1 2">
    <name type="scientific">Portunus trituberculatus</name>
    <name type="common">Swimming crab</name>
    <name type="synonym">Neptunus trituberculatus</name>
    <dbReference type="NCBI Taxonomy" id="210409"/>
    <lineage>
        <taxon>Eukaryota</taxon>
        <taxon>Metazoa</taxon>
        <taxon>Ecdysozoa</taxon>
        <taxon>Arthropoda</taxon>
        <taxon>Crustacea</taxon>
        <taxon>Multicrustacea</taxon>
        <taxon>Malacostraca</taxon>
        <taxon>Eumalacostraca</taxon>
        <taxon>Eucarida</taxon>
        <taxon>Decapoda</taxon>
        <taxon>Pleocyemata</taxon>
        <taxon>Brachyura</taxon>
        <taxon>Eubrachyura</taxon>
        <taxon>Portunoidea</taxon>
        <taxon>Portunidae</taxon>
        <taxon>Portuninae</taxon>
        <taxon>Portunus</taxon>
    </lineage>
</organism>
<gene>
    <name evidence="1" type="ORF">E2C01_035158</name>
</gene>
<dbReference type="AlphaFoldDB" id="A0A5B7F8Z1"/>